<reference evidence="2 3" key="1">
    <citation type="journal article" date="2020" name="Biotechnol. Biofuels">
        <title>New insights from the biogas microbiome by comprehensive genome-resolved metagenomics of nearly 1600 species originating from multiple anaerobic digesters.</title>
        <authorList>
            <person name="Campanaro S."/>
            <person name="Treu L."/>
            <person name="Rodriguez-R L.M."/>
            <person name="Kovalovszki A."/>
            <person name="Ziels R.M."/>
            <person name="Maus I."/>
            <person name="Zhu X."/>
            <person name="Kougias P.G."/>
            <person name="Basile A."/>
            <person name="Luo G."/>
            <person name="Schluter A."/>
            <person name="Konstantinidis K.T."/>
            <person name="Angelidaki I."/>
        </authorList>
    </citation>
    <scope>NUCLEOTIDE SEQUENCE [LARGE SCALE GENOMIC DNA]</scope>
    <source>
        <strain evidence="2">AS22ysBPME_79</strain>
    </source>
</reference>
<protein>
    <submittedName>
        <fullName evidence="2">Uncharacterized protein</fullName>
    </submittedName>
</protein>
<evidence type="ECO:0000313" key="3">
    <source>
        <dbReference type="Proteomes" id="UP000526302"/>
    </source>
</evidence>
<feature type="transmembrane region" description="Helical" evidence="1">
    <location>
        <begin position="759"/>
        <end position="776"/>
    </location>
</feature>
<organism evidence="2 3">
    <name type="scientific">Candidatus Iainarchaeum sp</name>
    <dbReference type="NCBI Taxonomy" id="3101447"/>
    <lineage>
        <taxon>Archaea</taxon>
        <taxon>Candidatus Iainarchaeota</taxon>
        <taxon>Candidatus Iainarchaeia</taxon>
        <taxon>Candidatus Iainarchaeales</taxon>
        <taxon>Candidatus Iainarchaeaceae</taxon>
        <taxon>Candidatus Iainarchaeum</taxon>
    </lineage>
</organism>
<evidence type="ECO:0000256" key="1">
    <source>
        <dbReference type="SAM" id="Phobius"/>
    </source>
</evidence>
<accession>A0A7K4BZZ7</accession>
<proteinExistence type="predicted"/>
<keyword evidence="1" id="KW-1133">Transmembrane helix</keyword>
<sequence length="780" mass="88750">MKNKAQKHQNFVKHTQLFLTLIFLLIFTTNAFSETVRLYNPNDGNFVNYGFASGFFFQPHISPLSNGTKKYSVYFEQDWNYSDFKNYVKNEISGMGDSNSFKCDNQSTPYTKFNVDVLKDETIVASYNQYFTMSGGYVAGGCNRENSTIPSGVNSNNFPPFPFKEYVNSKNYAYAQPNNISNDYDCDVNKFWIQFYLDNDYDSGRLMCDDDPTKLDTCVKSFRATKSGVWEVRFGSGVVYEAIHCDSSANKDSRDYNSFYFERKWGIDNWDINVIPSGQTEPSLGRVWLPAWSAAGFTDLDVNFFVLASAIGNDSAMCEWEKALYGQKDWNNCYSEYFKIVLNKFSLSWSSIRTNETGIHFDNNSTLKSLPMFAYVHPDLNAIKGKTYKKLAEEAGRSDYNGCGNEYYWFNVGYETPTGFLRPSLRAEGSQRMYINEPAFSKKPGDYNPSVKVTEKIDSYVFDINVGENVSKYYDIYIDVDKDNQFFDDSNDFVAYRQIVNGSSSYVWNLIGPNNQKLPSGDYNYLIRFYSSLTNIPVIGSRSKLNIQLERKIGGEMKSDLLYWDDTEIGGELKNSGSKLRSWDGYNLGRDACDNSGSILRYNCFCMDKTPNLEKITAFYDLNQSVGYHDAMNTWAYGDVTEYRGGVRVIIIDNQLLDFKISVVDENTIKFYVDCASNTTLDPDDLNNFYDEEGNKIPLKFTSDLNCNAGGSEIIATTSTPLQQDGGYVFSGSVVGGSGTQFYLNYDNPNKPKANIPDNNIFVVVFLFSLVVFFISKKRK</sequence>
<dbReference type="EMBL" id="JAAZKV010000024">
    <property type="protein sequence ID" value="NMA44808.1"/>
    <property type="molecule type" value="Genomic_DNA"/>
</dbReference>
<keyword evidence="1" id="KW-0472">Membrane</keyword>
<comment type="caution">
    <text evidence="2">The sequence shown here is derived from an EMBL/GenBank/DDBJ whole genome shotgun (WGS) entry which is preliminary data.</text>
</comment>
<dbReference type="Proteomes" id="UP000526302">
    <property type="component" value="Unassembled WGS sequence"/>
</dbReference>
<evidence type="ECO:0000313" key="2">
    <source>
        <dbReference type="EMBL" id="NMA44808.1"/>
    </source>
</evidence>
<name>A0A7K4BZZ7_9ARCH</name>
<keyword evidence="1" id="KW-0812">Transmembrane</keyword>
<gene>
    <name evidence="2" type="ORF">GX950_03300</name>
</gene>
<dbReference type="AlphaFoldDB" id="A0A7K4BZZ7"/>